<keyword evidence="2" id="KW-1185">Reference proteome</keyword>
<reference evidence="1" key="2">
    <citation type="journal article" date="2023" name="IMA Fungus">
        <title>Comparative genomic study of the Penicillium genus elucidates a diverse pangenome and 15 lateral gene transfer events.</title>
        <authorList>
            <person name="Petersen C."/>
            <person name="Sorensen T."/>
            <person name="Nielsen M.R."/>
            <person name="Sondergaard T.E."/>
            <person name="Sorensen J.L."/>
            <person name="Fitzpatrick D.A."/>
            <person name="Frisvad J.C."/>
            <person name="Nielsen K.L."/>
        </authorList>
    </citation>
    <scope>NUCLEOTIDE SEQUENCE</scope>
    <source>
        <strain evidence="1">IBT 30069</strain>
    </source>
</reference>
<proteinExistence type="predicted"/>
<dbReference type="AlphaFoldDB" id="A0A9W9EV83"/>
<dbReference type="EMBL" id="JAPQKH010000007">
    <property type="protein sequence ID" value="KAJ5088490.1"/>
    <property type="molecule type" value="Genomic_DNA"/>
</dbReference>
<reference evidence="1" key="1">
    <citation type="submission" date="2022-11" db="EMBL/GenBank/DDBJ databases">
        <authorList>
            <person name="Petersen C."/>
        </authorList>
    </citation>
    <scope>NUCLEOTIDE SEQUENCE</scope>
    <source>
        <strain evidence="1">IBT 30069</strain>
    </source>
</reference>
<gene>
    <name evidence="1" type="ORF">N7456_012106</name>
</gene>
<accession>A0A9W9EV83</accession>
<dbReference type="OrthoDB" id="3029470at2759"/>
<name>A0A9W9EV83_9EURO</name>
<evidence type="ECO:0000313" key="2">
    <source>
        <dbReference type="Proteomes" id="UP001149165"/>
    </source>
</evidence>
<evidence type="ECO:0000313" key="1">
    <source>
        <dbReference type="EMBL" id="KAJ5088490.1"/>
    </source>
</evidence>
<dbReference type="Proteomes" id="UP001149165">
    <property type="component" value="Unassembled WGS sequence"/>
</dbReference>
<organism evidence="1 2">
    <name type="scientific">Penicillium angulare</name>
    <dbReference type="NCBI Taxonomy" id="116970"/>
    <lineage>
        <taxon>Eukaryota</taxon>
        <taxon>Fungi</taxon>
        <taxon>Dikarya</taxon>
        <taxon>Ascomycota</taxon>
        <taxon>Pezizomycotina</taxon>
        <taxon>Eurotiomycetes</taxon>
        <taxon>Eurotiomycetidae</taxon>
        <taxon>Eurotiales</taxon>
        <taxon>Aspergillaceae</taxon>
        <taxon>Penicillium</taxon>
    </lineage>
</organism>
<comment type="caution">
    <text evidence="1">The sequence shown here is derived from an EMBL/GenBank/DDBJ whole genome shotgun (WGS) entry which is preliminary data.</text>
</comment>
<sequence>MPPQTHDIFDIEDALVTPENPALDSYTLDYTRCARLHNYLVAYLWSAQHDWETPSSTELQAACRKSLGEEHNLGEEYEQQRSAIRSRLHPSLNHFIDLVYEPGKQFFYFVHDLSMELADEWILELYDEYNLEERGLERFVIIYGTVVDLGSHCVGLLYDQELHRATLTLVQENTDSVFPISEHWNMWVPLETILSHWIELVKMKKVIAHEDEGSTPDEERMSRSQIGPWSWLSYCEKQVIDTVSAIDSYTAAIESRIPNNSLLDISRDEPLFTHADLDAASIPTECFIRSVLTKIKTPRFKMIAPGLAVPHDKQAFITRQKFTKLPPSQYHGELVPPVLIFASEDSSRNVPFNEELRHLFCKTRLWEETPFKEGDPVFTGLYSEPTEREAHDNEEGGFRLFLPFAFRADYRDGGARKSDGSHVSAGSFTELFQNGGYYAFGGEHRSQRLERLVKRWEEMIESGVWSVGVDGVEGDIDLFRDADRGAWRDYWIAPSW</sequence>
<protein>
    <submittedName>
        <fullName evidence="1">Uncharacterized protein</fullName>
    </submittedName>
</protein>